<dbReference type="Proteomes" id="UP000059074">
    <property type="component" value="Unassembled WGS sequence"/>
</dbReference>
<protein>
    <submittedName>
        <fullName evidence="1">Uncharacterized protein</fullName>
    </submittedName>
</protein>
<comment type="caution">
    <text evidence="1">The sequence shown here is derived from an EMBL/GenBank/DDBJ whole genome shotgun (WGS) entry which is preliminary data.</text>
</comment>
<name>A0A125NUQ5_HYPSL</name>
<proteinExistence type="predicted"/>
<gene>
    <name evidence="1" type="ORF">APY04_1929</name>
</gene>
<organism evidence="1 2">
    <name type="scientific">Hyphomicrobium sulfonivorans</name>
    <dbReference type="NCBI Taxonomy" id="121290"/>
    <lineage>
        <taxon>Bacteria</taxon>
        <taxon>Pseudomonadati</taxon>
        <taxon>Pseudomonadota</taxon>
        <taxon>Alphaproteobacteria</taxon>
        <taxon>Hyphomicrobiales</taxon>
        <taxon>Hyphomicrobiaceae</taxon>
        <taxon>Hyphomicrobium</taxon>
    </lineage>
</organism>
<evidence type="ECO:0000313" key="2">
    <source>
        <dbReference type="Proteomes" id="UP000059074"/>
    </source>
</evidence>
<accession>A0A125NUQ5</accession>
<dbReference type="STRING" id="121290.APY04_1929"/>
<evidence type="ECO:0000313" key="1">
    <source>
        <dbReference type="EMBL" id="KWT67364.1"/>
    </source>
</evidence>
<dbReference type="AlphaFoldDB" id="A0A125NUQ5"/>
<keyword evidence="2" id="KW-1185">Reference proteome</keyword>
<reference evidence="1 2" key="1">
    <citation type="submission" date="2015-10" db="EMBL/GenBank/DDBJ databases">
        <title>Transcriptomic analysis of a linuron degrading triple-species bacterial consortium.</title>
        <authorList>
            <person name="Albers P."/>
        </authorList>
    </citation>
    <scope>NUCLEOTIDE SEQUENCE [LARGE SCALE GENOMIC DNA]</scope>
    <source>
        <strain evidence="1 2">WDL6</strain>
    </source>
</reference>
<dbReference type="EMBL" id="LMTR01000065">
    <property type="protein sequence ID" value="KWT67364.1"/>
    <property type="molecule type" value="Genomic_DNA"/>
</dbReference>
<sequence length="40" mass="4367">MIVSNLNRLPGAPQKSLSHGFAVRYVDSHRSCGVLALESR</sequence>
<dbReference type="PATRIC" id="fig|121290.4.peg.3325"/>